<proteinExistence type="inferred from homology"/>
<evidence type="ECO:0000256" key="4">
    <source>
        <dbReference type="ARBA" id="ARBA00022840"/>
    </source>
</evidence>
<keyword evidence="4 7" id="KW-0067">ATP-binding</keyword>
<dbReference type="Gene3D" id="3.30.420.40">
    <property type="match status" value="2"/>
</dbReference>
<evidence type="ECO:0000256" key="6">
    <source>
        <dbReference type="ARBA" id="ARBA00023186"/>
    </source>
</evidence>
<dbReference type="PROSITE" id="PS00297">
    <property type="entry name" value="HSP70_1"/>
    <property type="match status" value="1"/>
</dbReference>
<dbReference type="PROSITE" id="PS00329">
    <property type="entry name" value="HSP70_2"/>
    <property type="match status" value="1"/>
</dbReference>
<evidence type="ECO:0000256" key="1">
    <source>
        <dbReference type="ARBA" id="ARBA00007381"/>
    </source>
</evidence>
<comment type="similarity">
    <text evidence="1 7">Belongs to the heat shock protein 70 family.</text>
</comment>
<dbReference type="RefSeq" id="WP_093823592.1">
    <property type="nucleotide sequence ID" value="NZ_JAVRES010000017.1"/>
</dbReference>
<reference evidence="9" key="1">
    <citation type="submission" date="2023-07" db="EMBL/GenBank/DDBJ databases">
        <title>30 novel species of actinomycetes from the DSMZ collection.</title>
        <authorList>
            <person name="Nouioui I."/>
        </authorList>
    </citation>
    <scope>NUCLEOTIDE SEQUENCE [LARGE SCALE GENOMIC DNA]</scope>
    <source>
        <strain evidence="9">DSM 41981</strain>
    </source>
</reference>
<dbReference type="InterPro" id="IPR043129">
    <property type="entry name" value="ATPase_NBD"/>
</dbReference>
<keyword evidence="9" id="KW-1185">Reference proteome</keyword>
<organism evidence="8 9">
    <name type="scientific">Streptomyces doudnae</name>
    <dbReference type="NCBI Taxonomy" id="3075536"/>
    <lineage>
        <taxon>Bacteria</taxon>
        <taxon>Bacillati</taxon>
        <taxon>Actinomycetota</taxon>
        <taxon>Actinomycetes</taxon>
        <taxon>Kitasatosporales</taxon>
        <taxon>Streptomycetaceae</taxon>
        <taxon>Streptomyces</taxon>
    </lineage>
</organism>
<evidence type="ECO:0000256" key="3">
    <source>
        <dbReference type="ARBA" id="ARBA00022741"/>
    </source>
</evidence>
<protein>
    <submittedName>
        <fullName evidence="8">Hsp70 family protein</fullName>
    </submittedName>
</protein>
<keyword evidence="2" id="KW-0597">Phosphoprotein</keyword>
<dbReference type="Gene3D" id="3.90.640.10">
    <property type="entry name" value="Actin, Chain A, domain 4"/>
    <property type="match status" value="1"/>
</dbReference>
<comment type="caution">
    <text evidence="8">The sequence shown here is derived from an EMBL/GenBank/DDBJ whole genome shotgun (WGS) entry which is preliminary data.</text>
</comment>
<accession>A0ABD5EUY2</accession>
<keyword evidence="6" id="KW-0143">Chaperone</keyword>
<keyword evidence="5" id="KW-0346">Stress response</keyword>
<dbReference type="AlphaFoldDB" id="A0ABD5EUY2"/>
<dbReference type="PANTHER" id="PTHR19375">
    <property type="entry name" value="HEAT SHOCK PROTEIN 70KDA"/>
    <property type="match status" value="1"/>
</dbReference>
<dbReference type="Gene3D" id="2.60.34.10">
    <property type="entry name" value="Substrate Binding Domain Of DNAk, Chain A, domain 1"/>
    <property type="match status" value="1"/>
</dbReference>
<dbReference type="GO" id="GO:0005524">
    <property type="term" value="F:ATP binding"/>
    <property type="evidence" value="ECO:0007669"/>
    <property type="project" value="UniProtKB-KW"/>
</dbReference>
<dbReference type="InterPro" id="IPR029047">
    <property type="entry name" value="HSP70_peptide-bd_sf"/>
</dbReference>
<sequence length="714" mass="78085">MTAIGIDLGTTNSVVAHYDAAQQESRVVANGESQNLTPSVVGVLRRDGSEQLLVGSDAVNWAERQPADTVVSVKRLMGRDFTDRKVTEARQRLSYRIVPGQDDDPRAHVQFAGRTTTPAGVSSAILGKLVTDAGHVLGDEVTHAVITVPAHFKDAQRAATREAAELAGITVKKIIDEPTAAAIAFGMDKRAGERSRILVYDLGGGTFDISVLDATKGADGTAQFTVRKFAGDDWLGGDDFDMALVERIAAWVRDDCGIDPSQDPRFLFVAKRSAEQAKRQLNSLTETLISIPAGFRTEDGMVVDVHMAVTRAEFKEWTRPLVRRTMDLVRETLDLDGLTPAQITDVLLVGGGTLARPVYETVEAFFGRDKVRRNINAMECVALGAGVLAGTLDGVECPVQDCGEVNDEAQGVCSRCGSSLAHARTVGSTGLYEVTGVDMGIAAVRGSQRDVFVPIIESGTSYPMRDPRTKRFQATDSRLIRVPVYEGTSPIASENDEQGVVEFELPQQIELHRPVEVSFNYDANRTITVTITVPGTGMSLEARPRREKPRTLPPAPVLEPDSATLRQRLEMARRDTEKFLLRYGDYVDDAQDMKVRRDMQQAEQVLRQAESGEYQRMTELLVADMYNHCGYASQFLHAEEAADGAPPETTRLINEAVGYVKQAHDEGNRMMTMQQARALANLVAQAYDARRVSALRDSERFDGILRVPDDAGDA</sequence>
<evidence type="ECO:0000313" key="8">
    <source>
        <dbReference type="EMBL" id="MDT0438463.1"/>
    </source>
</evidence>
<dbReference type="Pfam" id="PF00012">
    <property type="entry name" value="HSP70"/>
    <property type="match status" value="1"/>
</dbReference>
<evidence type="ECO:0000256" key="5">
    <source>
        <dbReference type="ARBA" id="ARBA00023016"/>
    </source>
</evidence>
<gene>
    <name evidence="8" type="ORF">RM877_27635</name>
</gene>
<dbReference type="FunFam" id="3.90.640.10:FF:000003">
    <property type="entry name" value="Molecular chaperone DnaK"/>
    <property type="match status" value="1"/>
</dbReference>
<keyword evidence="3 7" id="KW-0547">Nucleotide-binding</keyword>
<evidence type="ECO:0000256" key="7">
    <source>
        <dbReference type="RuleBase" id="RU003322"/>
    </source>
</evidence>
<dbReference type="SUPFAM" id="SSF53067">
    <property type="entry name" value="Actin-like ATPase domain"/>
    <property type="match status" value="2"/>
</dbReference>
<dbReference type="PRINTS" id="PR00301">
    <property type="entry name" value="HEATSHOCK70"/>
</dbReference>
<evidence type="ECO:0000313" key="9">
    <source>
        <dbReference type="Proteomes" id="UP001183535"/>
    </source>
</evidence>
<dbReference type="InterPro" id="IPR013126">
    <property type="entry name" value="Hsp_70_fam"/>
</dbReference>
<dbReference type="SUPFAM" id="SSF100920">
    <property type="entry name" value="Heat shock protein 70kD (HSP70), peptide-binding domain"/>
    <property type="match status" value="1"/>
</dbReference>
<evidence type="ECO:0000256" key="2">
    <source>
        <dbReference type="ARBA" id="ARBA00022553"/>
    </source>
</evidence>
<dbReference type="InterPro" id="IPR018181">
    <property type="entry name" value="Heat_shock_70_CS"/>
</dbReference>
<dbReference type="Proteomes" id="UP001183535">
    <property type="component" value="Unassembled WGS sequence"/>
</dbReference>
<name>A0ABD5EUY2_9ACTN</name>
<dbReference type="EMBL" id="JAVRES010000017">
    <property type="protein sequence ID" value="MDT0438463.1"/>
    <property type="molecule type" value="Genomic_DNA"/>
</dbReference>